<dbReference type="FunCoup" id="Q6IHT7">
    <property type="interactions" value="20"/>
</dbReference>
<reference evidence="2" key="8">
    <citation type="submission" date="2006-08" db="EMBL/GenBank/DDBJ databases">
        <authorList>
            <person name="Celniker S."/>
            <person name="Carlson J."/>
            <person name="Wan K."/>
            <person name="Frise E."/>
            <person name="Hoskins R."/>
            <person name="Park S."/>
            <person name="Svirskas R."/>
            <person name="Rubin G."/>
        </authorList>
    </citation>
    <scope>NUCLEOTIDE SEQUENCE</scope>
</reference>
<evidence type="ECO:0000256" key="1">
    <source>
        <dbReference type="SAM" id="SignalP"/>
    </source>
</evidence>
<dbReference type="VEuPathDB" id="VectorBase:FBgn0261055"/>
<organism evidence="4">
    <name type="scientific">Drosophila melanogaster</name>
    <name type="common">Fruit fly</name>
    <dbReference type="NCBI Taxonomy" id="7227"/>
    <lineage>
        <taxon>Eukaryota</taxon>
        <taxon>Metazoa</taxon>
        <taxon>Ecdysozoa</taxon>
        <taxon>Arthropoda</taxon>
        <taxon>Hexapoda</taxon>
        <taxon>Insecta</taxon>
        <taxon>Pterygota</taxon>
        <taxon>Neoptera</taxon>
        <taxon>Endopterygota</taxon>
        <taxon>Diptera</taxon>
        <taxon>Brachycera</taxon>
        <taxon>Muscomorpha</taxon>
        <taxon>Ephydroidea</taxon>
        <taxon>Drosophilidae</taxon>
        <taxon>Drosophila</taxon>
        <taxon>Sophophora</taxon>
    </lineage>
</organism>
<evidence type="ECO:0000313" key="5">
    <source>
        <dbReference type="FlyBase" id="FBgn0261055"/>
    </source>
</evidence>
<evidence type="ECO:0000313" key="2">
    <source>
        <dbReference type="EMBL" id="ACZ94184.1"/>
    </source>
</evidence>
<dbReference type="GeneID" id="8673981"/>
<dbReference type="Proteomes" id="UP000000803">
    <property type="component" value="Chromosome 2L"/>
</dbReference>
<reference evidence="2 6" key="7">
    <citation type="journal article" date="2005" name="PLoS Comput. Biol.">
        <title>Combined evidence annotation of transposable elements in genome sequences.</title>
        <authorList>
            <person name="Quesneville H."/>
            <person name="Bergman C.M."/>
            <person name="Andrieu O."/>
            <person name="Autard D."/>
            <person name="Nouaud D."/>
            <person name="Ashburner M."/>
            <person name="Anxolabehere D."/>
        </authorList>
    </citation>
    <scope>NUCLEOTIDE SEQUENCE [LARGE SCALE GENOMIC DNA]</scope>
    <source>
        <strain evidence="6">Berkeley</strain>
    </source>
</reference>
<dbReference type="KEGG" id="dme:Dmel_CG42603"/>
<dbReference type="AGR" id="FB:FBgn0261055"/>
<reference evidence="6" key="2">
    <citation type="journal article" date="2002" name="Genome Biol.">
        <title>Finishing a whole-genome shotgun: release 3 of the Drosophila melanogaster euchromatic genome sequence.</title>
        <authorList>
            <person name="Celniker S.E."/>
            <person name="Wheeler D.A."/>
            <person name="Kronmiller B."/>
            <person name="Carlson J.W."/>
            <person name="Halpern A."/>
            <person name="Patel S."/>
            <person name="Adams M."/>
            <person name="Champe M."/>
            <person name="Dugan S.P."/>
            <person name="Frise E."/>
            <person name="Hodgson A."/>
            <person name="George R.A."/>
            <person name="Hoskins R.A."/>
            <person name="Laverty T."/>
            <person name="Muzny D.M."/>
            <person name="Nelson C.R."/>
            <person name="Pacleb J.M."/>
            <person name="Park S."/>
            <person name="Pfeiffer B.D."/>
            <person name="Richards S."/>
            <person name="Sodergren E.J."/>
            <person name="Svirskas R."/>
            <person name="Tabor P.E."/>
            <person name="Wan K."/>
            <person name="Stapleton M."/>
            <person name="Sutton G.G."/>
            <person name="Venter C."/>
            <person name="Weinstock G."/>
            <person name="Scherer S.E."/>
            <person name="Myers E.W."/>
            <person name="Gibbs R.A."/>
            <person name="Rubin G.M."/>
        </authorList>
    </citation>
    <scope>NUCLEOTIDE SEQUENCE [LARGE SCALE GENOMIC DNA]</scope>
    <source>
        <strain evidence="6">Berkeley</strain>
    </source>
</reference>
<reference evidence="2 6" key="9">
    <citation type="journal article" date="2007" name="Science">
        <title>The Release 5.1 annotation of Drosophila melanogaster heterochromatin.</title>
        <authorList>
            <person name="Smith C.D."/>
            <person name="Shu S."/>
            <person name="Mungall C.J."/>
            <person name="Karpen G.H."/>
        </authorList>
    </citation>
    <scope>NUCLEOTIDE SEQUENCE [LARGE SCALE GENOMIC DNA]</scope>
    <source>
        <strain evidence="6">Berkeley</strain>
    </source>
</reference>
<dbReference type="ExpressionAtlas" id="Q6IHT7">
    <property type="expression patterns" value="baseline and differential"/>
</dbReference>
<dbReference type="RefSeq" id="NP_001162893.1">
    <property type="nucleotide sequence ID" value="NM_001169422.3"/>
</dbReference>
<feature type="signal peptide" evidence="1">
    <location>
        <begin position="1"/>
        <end position="22"/>
    </location>
</feature>
<reference evidence="2" key="14">
    <citation type="submission" date="2022-11" db="EMBL/GenBank/DDBJ databases">
        <title>Drosophila melanogaster release 4 sequence.</title>
        <authorList>
            <consortium name="Berkeley Drosophila Genome Project"/>
            <person name="Celniker S."/>
            <person name="Carlson J."/>
            <person name="Wan K."/>
            <person name="Pfeiffer B."/>
            <person name="Frise E."/>
            <person name="George R."/>
            <person name="Hoskins R."/>
            <person name="Stapleton M."/>
            <person name="Pacleb J."/>
            <person name="Park S."/>
            <person name="Svirskas R."/>
            <person name="Smith E."/>
            <person name="Yu C."/>
            <person name="Rubin G."/>
        </authorList>
    </citation>
    <scope>NUCLEOTIDE SEQUENCE</scope>
</reference>
<evidence type="ECO:0000313" key="4">
    <source>
        <dbReference type="EMBL" id="DAA03528.1"/>
    </source>
</evidence>
<dbReference type="EMBL" id="AE014134">
    <property type="protein sequence ID" value="ACZ94184.1"/>
    <property type="molecule type" value="Genomic_DNA"/>
</dbReference>
<gene>
    <name evidence="2 5" type="primary">Sfp26Ad</name>
    <name evidence="2" type="synonym">Dmel\CG42603</name>
    <name evidence="2 5" type="ORF">CG42603</name>
    <name evidence="2" type="ORF">Dmel_CG42603</name>
    <name evidence="4" type="ORF">HDC01001</name>
</gene>
<keyword evidence="6" id="KW-1185">Reference proteome</keyword>
<dbReference type="PaxDb" id="7227-FBpp0305435"/>
<reference evidence="2 6" key="5">
    <citation type="journal article" date="2002" name="Genome Biol.">
        <title>Heterochromatic sequences in a Drosophila whole-genome shotgun assembly.</title>
        <authorList>
            <person name="Hoskins R.A."/>
            <person name="Smith C.D."/>
            <person name="Carlson J.W."/>
            <person name="Carvalho A.B."/>
            <person name="Halpern A."/>
            <person name="Kaminker J.S."/>
            <person name="Kennedy C."/>
            <person name="Mungall C.J."/>
            <person name="Sullivan B.A."/>
            <person name="Sutton G.G."/>
            <person name="Yasuhara J.C."/>
            <person name="Wakimoto B.T."/>
            <person name="Myers E.W."/>
            <person name="Celniker S.E."/>
            <person name="Rubin G.M."/>
            <person name="Karpen G.H."/>
        </authorList>
    </citation>
    <scope>NUCLEOTIDE SEQUENCE [LARGE SCALE GENOMIC DNA]</scope>
    <source>
        <strain evidence="6">Berkeley</strain>
    </source>
</reference>
<dbReference type="Bgee" id="FBgn0261055">
    <property type="expression patterns" value="Expressed in spermatid in male reproductive gland and 24 other cell types or tissues"/>
</dbReference>
<dbReference type="BioGRID-ORCS" id="8673981">
    <property type="hits" value="0 hits in 1 CRISPR screen"/>
</dbReference>
<accession>Q6IHT7</accession>
<proteinExistence type="predicted"/>
<dbReference type="HOGENOM" id="CLU_2040488_0_0_1"/>
<reference evidence="2 6" key="1">
    <citation type="journal article" date="2000" name="Science">
        <title>The genome sequence of Drosophila melanogaster.</title>
        <authorList>
            <person name="Adams M.D."/>
            <person name="Celniker S.E."/>
            <person name="Holt R.A."/>
            <person name="Evans C.A."/>
            <person name="Gocayne J.D."/>
            <person name="Amanatides P.G."/>
            <person name="Scherer S.E."/>
            <person name="Li P.W."/>
            <person name="Hoskins R.A."/>
            <person name="Galle R.F."/>
            <person name="George R.A."/>
            <person name="Lewis S.E."/>
            <person name="Richards S."/>
            <person name="Ashburner M."/>
            <person name="Henderson S.N."/>
            <person name="Sutton G.G."/>
            <person name="Wortman J.R."/>
            <person name="Yandell M.D."/>
            <person name="Zhang Q."/>
            <person name="Chen L.X."/>
            <person name="Brandon R.C."/>
            <person name="Rogers Y.H."/>
            <person name="Blazej R.G."/>
            <person name="Champe M."/>
            <person name="Pfeiffer B.D."/>
            <person name="Wan K.H."/>
            <person name="Doyle C."/>
            <person name="Baxter E.G."/>
            <person name="Helt G."/>
            <person name="Nelson C.R."/>
            <person name="Gabor G.L."/>
            <person name="Abril J.F."/>
            <person name="Agbayani A."/>
            <person name="An H.J."/>
            <person name="Andrews-Pfannkoch C."/>
            <person name="Baldwin D."/>
            <person name="Ballew R.M."/>
            <person name="Basu A."/>
            <person name="Baxendale J."/>
            <person name="Bayraktaroglu L."/>
            <person name="Beasley E.M."/>
            <person name="Beeson K.Y."/>
            <person name="Benos P.V."/>
            <person name="Berman B.P."/>
            <person name="Bhandari D."/>
            <person name="Bolshakov S."/>
            <person name="Borkova D."/>
            <person name="Botchan M.R."/>
            <person name="Bouck J."/>
            <person name="Brokstein P."/>
            <person name="Brottier P."/>
            <person name="Burtis K.C."/>
            <person name="Busam D.A."/>
            <person name="Butler H."/>
            <person name="Cadieu E."/>
            <person name="Center A."/>
            <person name="Chandra I."/>
            <person name="Cherry J.M."/>
            <person name="Cawley S."/>
            <person name="Dahlke C."/>
            <person name="Davenport L.B."/>
            <person name="Davies P."/>
            <person name="de Pablos B."/>
            <person name="Delcher A."/>
            <person name="Deng Z."/>
            <person name="Mays A.D."/>
            <person name="Dew I."/>
            <person name="Dietz S.M."/>
            <person name="Dodson K."/>
            <person name="Doup L.E."/>
            <person name="Downes M."/>
            <person name="Dugan-Rocha S."/>
            <person name="Dunkov B.C."/>
            <person name="Dunn P."/>
            <person name="Durbin K.J."/>
            <person name="Evangelista C.C."/>
            <person name="Ferraz C."/>
            <person name="Ferriera S."/>
            <person name="Fleischmann W."/>
            <person name="Fosler C."/>
            <person name="Gabrielian A.E."/>
            <person name="Garg N.S."/>
            <person name="Gelbart W.M."/>
            <person name="Glasser K."/>
            <person name="Glodek A."/>
            <person name="Gong F."/>
            <person name="Gorrell J.H."/>
            <person name="Gu Z."/>
            <person name="Guan P."/>
            <person name="Harris M."/>
            <person name="Harris N.L."/>
            <person name="Harvey D."/>
            <person name="Heiman T.J."/>
            <person name="Hernandez J.R."/>
            <person name="Houck J."/>
            <person name="Hostin D."/>
            <person name="Houston K.A."/>
            <person name="Howland T.J."/>
            <person name="Wei M.H."/>
            <person name="Ibegwam C."/>
            <person name="Jalali M."/>
            <person name="Kalush F."/>
            <person name="Karpen G.H."/>
            <person name="Ke Z."/>
            <person name="Kennison J.A."/>
            <person name="Ketchum K.A."/>
            <person name="Kimmel B.E."/>
            <person name="Kodira C.D."/>
            <person name="Kraft C."/>
            <person name="Kravitz S."/>
            <person name="Kulp D."/>
            <person name="Lai Z."/>
            <person name="Lasko P."/>
            <person name="Lei Y."/>
            <person name="Levitsky A.A."/>
            <person name="Li J."/>
            <person name="Li Z."/>
            <person name="Liang Y."/>
            <person name="Lin X."/>
            <person name="Liu X."/>
            <person name="Mattei B."/>
            <person name="McIntosh T.C."/>
            <person name="McLeod M.P."/>
            <person name="McPherson D."/>
            <person name="Merkulov G."/>
            <person name="Milshina N.V."/>
            <person name="Mobarry C."/>
            <person name="Morris J."/>
            <person name="Moshrefi A."/>
            <person name="Mount S.M."/>
            <person name="Moy M."/>
            <person name="Murphy B."/>
            <person name="Murphy L."/>
            <person name="Muzny D.M."/>
            <person name="Nelson D.L."/>
            <person name="Nelson D.R."/>
            <person name="Nelson K.A."/>
            <person name="Nixon K."/>
            <person name="Nusskern D.R."/>
            <person name="Pacleb J.M."/>
            <person name="Palazzolo M."/>
            <person name="Pittman G.S."/>
            <person name="Pan S."/>
            <person name="Pollard J."/>
            <person name="Puri V."/>
            <person name="Reese M.G."/>
            <person name="Reinert K."/>
            <person name="Remington K."/>
            <person name="Saunders R.D."/>
            <person name="Scheeler F."/>
            <person name="Shen H."/>
            <person name="Shue B.C."/>
            <person name="Siden-Kiamos I."/>
            <person name="Simpson M."/>
            <person name="Skupski M.P."/>
            <person name="Smith T."/>
            <person name="Spier E."/>
            <person name="Spradling A.C."/>
            <person name="Stapleton M."/>
            <person name="Strong R."/>
            <person name="Sun E."/>
            <person name="Svirskas R."/>
            <person name="Tector C."/>
            <person name="Turner R."/>
            <person name="Venter E."/>
            <person name="Wang A.H."/>
            <person name="Wang X."/>
            <person name="Wang Z.Y."/>
            <person name="Wassarman D.A."/>
            <person name="Weinstock G.M."/>
            <person name="Weissenbach J."/>
            <person name="Williams S.M."/>
            <person name="WoodageT"/>
            <person name="Worley K.C."/>
            <person name="Wu D."/>
            <person name="Yang S."/>
            <person name="Yao Q.A."/>
            <person name="Ye J."/>
            <person name="Yeh R.F."/>
            <person name="Zaveri J.S."/>
            <person name="Zhan M."/>
            <person name="Zhang G."/>
            <person name="Zhao Q."/>
            <person name="Zheng L."/>
            <person name="Zheng X.H."/>
            <person name="Zhong F.N."/>
            <person name="Zhong W."/>
            <person name="Zhou X."/>
            <person name="Zhu S."/>
            <person name="Zhu X."/>
            <person name="Smith H.O."/>
            <person name="Gibbs R.A."/>
            <person name="Myers E.W."/>
            <person name="Rubin G.M."/>
            <person name="Venter J.C."/>
        </authorList>
    </citation>
    <scope>NUCLEOTIDE SEQUENCE [LARGE SCALE GENOMIC DNA]</scope>
    <source>
        <strain evidence="6">Berkeley</strain>
    </source>
</reference>
<dbReference type="AlphaFoldDB" id="Q6IHT7"/>
<feature type="chain" id="PRO_5015098302" evidence="1">
    <location>
        <begin position="23"/>
        <end position="121"/>
    </location>
</feature>
<dbReference type="EMBL" id="BK003329">
    <property type="protein sequence ID" value="DAA03528.1"/>
    <property type="molecule type" value="Genomic_DNA"/>
</dbReference>
<dbReference type="RefSeq" id="NP_001260110.1">
    <property type="nucleotide sequence ID" value="NM_001273181.2"/>
</dbReference>
<reference evidence="4" key="6">
    <citation type="journal article" date="2003" name="Genome Biol.">
        <title>An integrated gene annotation and transcriptional profiling approach towards the full gene content of the Drosophila genome.</title>
        <authorList>
            <person name="Hild M."/>
            <person name="Beckmann B."/>
            <person name="Haas S.A."/>
            <person name="Koch B."/>
            <person name="Solovyev V."/>
            <person name="Busold C."/>
            <person name="Fellenberg K."/>
            <person name="Boutros M."/>
            <person name="Vingron M."/>
            <person name="Sauer F."/>
            <person name="Hoheisel J.D."/>
            <person name="Paro R."/>
        </authorList>
    </citation>
    <scope>NUCLEOTIDE SEQUENCE</scope>
</reference>
<sequence length="121" mass="12824">MASLKWLAILQLLIIFGALGHAEVDEITDVVKEKLYEAISKTGSTIKSGSASLQSLDDAVRNVIKMKKGAAKSLLDLVSNRILKPEKDAPASLSSCGEGELVCEIKGVLAAESTQQPNTIT</sequence>
<dbReference type="OrthoDB" id="7865677at2759"/>
<name>Q6IHT7_DROME</name>
<evidence type="ECO:0000313" key="6">
    <source>
        <dbReference type="Proteomes" id="UP000000803"/>
    </source>
</evidence>
<dbReference type="FlyBase" id="FBgn0261055">
    <property type="gene designation" value="Sfp26Ad"/>
</dbReference>
<reference evidence="2" key="12">
    <citation type="journal article" date="2015" name="G3 (Bethesda)">
        <title>Gene Model Annotations for Drosophila melanogaster: The Rule-Benders.</title>
        <authorList>
            <consortium name="FlyBase Consortium"/>
            <person name="Crosby M.A."/>
            <person name="Gramates L.S."/>
            <person name="Dos Santos G."/>
            <person name="Matthews B.B."/>
            <person name="St Pierre S.E."/>
            <person name="Zhou P."/>
            <person name="Schroeder A.J."/>
            <person name="Falls K."/>
            <person name="Emmert D.B."/>
            <person name="Russo S.M."/>
            <person name="Gelbart W.M."/>
            <person name="null"/>
        </authorList>
    </citation>
    <scope>NUCLEOTIDE SEQUENCE</scope>
</reference>
<dbReference type="GO" id="GO:0005615">
    <property type="term" value="C:extracellular space"/>
    <property type="evidence" value="ECO:0007005"/>
    <property type="project" value="FlyBase"/>
</dbReference>
<dbReference type="GO" id="GO:0007320">
    <property type="term" value="P:insemination"/>
    <property type="evidence" value="ECO:0007007"/>
    <property type="project" value="FlyBase"/>
</dbReference>
<reference evidence="6" key="3">
    <citation type="journal article" date="2002" name="Genome Biol.">
        <title>Annotation of the Drosophila melanogaster euchromatic genome: a systematic review.</title>
        <authorList>
            <person name="Misra S."/>
            <person name="Crosby M.A."/>
            <person name="Mungall C.J."/>
            <person name="Matthews B.B."/>
            <person name="Campbell K.S."/>
            <person name="Hradecky P."/>
            <person name="Huang Y."/>
            <person name="Kaminker J.S."/>
            <person name="Millburn G.H."/>
            <person name="Prochnik S.E."/>
            <person name="Smith C.D."/>
            <person name="Tupy J.L."/>
            <person name="Whitfied E.J."/>
            <person name="Bayraktaroglu L."/>
            <person name="Berman B.P."/>
            <person name="Bettencourt B.R."/>
            <person name="Celniker S.E."/>
            <person name="de Grey A.D."/>
            <person name="Drysdale R.A."/>
            <person name="Harris N.L."/>
            <person name="Richter J."/>
            <person name="Russo S."/>
            <person name="Schroeder A.J."/>
            <person name="Shu S.Q."/>
            <person name="Stapleton M."/>
            <person name="Yamada C."/>
            <person name="Ashburner M."/>
            <person name="Gelbart W.M."/>
            <person name="Rubin G.M."/>
            <person name="Lewis S.E."/>
        </authorList>
    </citation>
    <scope>GENOME REANNOTATION</scope>
    <source>
        <strain evidence="6">Berkeley</strain>
    </source>
</reference>
<evidence type="ECO:0000313" key="3">
    <source>
        <dbReference type="EMBL" id="AGB92646.1"/>
    </source>
</evidence>
<reference evidence="2" key="13">
    <citation type="journal article" date="2015" name="Genome Res.">
        <title>The Release 6 reference sequence of the Drosophila melanogaster genome.</title>
        <authorList>
            <person name="Hoskins R.A."/>
            <person name="Carlson J.W."/>
            <person name="Wan K.H."/>
            <person name="Park S."/>
            <person name="Mendez I."/>
            <person name="Galle S.E."/>
            <person name="Booth B.W."/>
            <person name="Pfeiffer B.D."/>
            <person name="George R.A."/>
            <person name="Svirskas R."/>
            <person name="Krzywinski M."/>
            <person name="Schein J."/>
            <person name="Accardo M.C."/>
            <person name="Damia E."/>
            <person name="Messina G."/>
            <person name="Mendez-Lago M."/>
            <person name="de Pablos B."/>
            <person name="Demakova O.V."/>
            <person name="Andreyeva E.N."/>
            <person name="Boldyreva L.V."/>
            <person name="Marra M."/>
            <person name="Carvalho A.B."/>
            <person name="Dimitri P."/>
            <person name="Villasante A."/>
            <person name="Zhimulev I.F."/>
            <person name="Rubin G.M."/>
            <person name="Karpen G.H."/>
            <person name="Celniker S.E."/>
        </authorList>
    </citation>
    <scope>NUCLEOTIDE SEQUENCE</scope>
</reference>
<keyword evidence="1" id="KW-0732">Signal</keyword>
<reference evidence="2" key="15">
    <citation type="submission" date="2022-11" db="EMBL/GenBank/DDBJ databases">
        <authorList>
            <consortium name="FlyBase"/>
        </authorList>
    </citation>
    <scope>NUCLEOTIDE SEQUENCE</scope>
</reference>
<protein>
    <submittedName>
        <fullName evidence="4">HDC01001</fullName>
    </submittedName>
    <submittedName>
        <fullName evidence="2">Seminal fluid protein 26Ad, isoform A</fullName>
    </submittedName>
    <submittedName>
        <fullName evidence="3">Seminal fluid protein 26Ad, isoform B</fullName>
    </submittedName>
</protein>
<reference evidence="2 6" key="10">
    <citation type="journal article" date="2007" name="Science">
        <title>Sequence finishing and mapping of Drosophila melanogaster heterochromatin.</title>
        <authorList>
            <person name="Hoskins R.A."/>
            <person name="Carlson J.W."/>
            <person name="Kennedy C."/>
            <person name="Acevedo D."/>
            <person name="Evans-Holm M."/>
            <person name="Frise E."/>
            <person name="Wan K.H."/>
            <person name="Park S."/>
            <person name="Mendez-Lago M."/>
            <person name="Rossi F."/>
            <person name="Villasante A."/>
            <person name="Dimitri P."/>
            <person name="Karpen G.H."/>
            <person name="Celniker S.E."/>
        </authorList>
    </citation>
    <scope>NUCLEOTIDE SEQUENCE [LARGE SCALE GENOMIC DNA]</scope>
    <source>
        <strain evidence="6">Berkeley</strain>
    </source>
</reference>
<reference evidence="2" key="11">
    <citation type="journal article" date="2015" name="G3 (Bethesda)">
        <title>Gene Model Annotations for Drosophila melanogaster: Impact of High-Throughput Data.</title>
        <authorList>
            <consortium name="FlyBase Consortium"/>
            <person name="Matthews B.B."/>
            <person name="Dos Santos G."/>
            <person name="Crosby M.A."/>
            <person name="Emmert D.B."/>
            <person name="St Pierre S.E."/>
            <person name="Gramates L.S."/>
            <person name="Zhou P."/>
            <person name="Schroeder A.J."/>
            <person name="Falls K."/>
            <person name="Strelets V."/>
            <person name="Russo S.M."/>
            <person name="Gelbart W.M."/>
            <person name="null"/>
        </authorList>
    </citation>
    <scope>NUCLEOTIDE SEQUENCE</scope>
</reference>
<reference evidence="6" key="4">
    <citation type="journal article" date="2002" name="Genome Biol.">
        <title>The transposable elements of the Drosophila melanogaster euchromatin: a genomics perspective.</title>
        <authorList>
            <person name="Kaminker J.S."/>
            <person name="Bergman C.M."/>
            <person name="Kronmiller B."/>
            <person name="Carlson J."/>
            <person name="Svirskas R."/>
            <person name="Patel S."/>
            <person name="Frise E."/>
            <person name="Wheeler D.A."/>
            <person name="Lewis S.E."/>
            <person name="Rubin G.M."/>
            <person name="Ashburner M."/>
            <person name="Celniker S.E."/>
        </authorList>
    </citation>
    <scope>NUCLEOTIDE SEQUENCE [LARGE SCALE GENOMIC DNA]</scope>
    <source>
        <strain evidence="6">Berkeley</strain>
    </source>
</reference>
<dbReference type="EMBL" id="AE014134">
    <property type="protein sequence ID" value="AGB92646.1"/>
    <property type="molecule type" value="Genomic_DNA"/>
</dbReference>
<dbReference type="CTD" id="8673981"/>
<dbReference type="InParanoid" id="Q6IHT7"/>
<dbReference type="STRING" id="7227.FBpp0305435"/>